<dbReference type="EMBL" id="RKQN01000008">
    <property type="protein sequence ID" value="RPE74657.1"/>
    <property type="molecule type" value="Genomic_DNA"/>
</dbReference>
<proteinExistence type="predicted"/>
<evidence type="ECO:0008006" key="3">
    <source>
        <dbReference type="Google" id="ProtNLM"/>
    </source>
</evidence>
<protein>
    <recommendedName>
        <fullName evidence="3">Restriction alleviation protein Lar</fullName>
    </recommendedName>
</protein>
<organism evidence="1 2">
    <name type="scientific">Vulcaniibacterium tengchongense</name>
    <dbReference type="NCBI Taxonomy" id="1273429"/>
    <lineage>
        <taxon>Bacteria</taxon>
        <taxon>Pseudomonadati</taxon>
        <taxon>Pseudomonadota</taxon>
        <taxon>Gammaproteobacteria</taxon>
        <taxon>Lysobacterales</taxon>
        <taxon>Lysobacteraceae</taxon>
        <taxon>Vulcaniibacterium</taxon>
    </lineage>
</organism>
<dbReference type="AlphaFoldDB" id="A0A3N4VBZ5"/>
<dbReference type="OrthoDB" id="2376767at2"/>
<comment type="caution">
    <text evidence="1">The sequence shown here is derived from an EMBL/GenBank/DDBJ whole genome shotgun (WGS) entry which is preliminary data.</text>
</comment>
<sequence length="205" mass="22377">MTKTMDMLLPCPFCGSDALDQRPNDFLDATGANVVRCAWCHGAAPMRTWNRRAQPDPEGAGEVEAWERRLRGRAGPFTAREGERYVEADVALEAFRFALAAKPQGDGARVTEDAGVDAFLAEVRTELIRARAKFPGDRLMTIALAEEFGELCKAVLDEPSANVRKEAVQTAVMAARVALDGDSSVNEWRRERGLDALARVQGGAK</sequence>
<dbReference type="RefSeq" id="WP_123771508.1">
    <property type="nucleotide sequence ID" value="NZ_RKQN01000008.1"/>
</dbReference>
<dbReference type="Proteomes" id="UP000269708">
    <property type="component" value="Unassembled WGS sequence"/>
</dbReference>
<keyword evidence="2" id="KW-1185">Reference proteome</keyword>
<evidence type="ECO:0000313" key="1">
    <source>
        <dbReference type="EMBL" id="RPE74657.1"/>
    </source>
</evidence>
<name>A0A3N4VBZ5_9GAMM</name>
<evidence type="ECO:0000313" key="2">
    <source>
        <dbReference type="Proteomes" id="UP000269708"/>
    </source>
</evidence>
<accession>A0A3N4VBZ5</accession>
<reference evidence="1 2" key="1">
    <citation type="submission" date="2018-11" db="EMBL/GenBank/DDBJ databases">
        <title>Genomic Encyclopedia of Type Strains, Phase IV (KMG-IV): sequencing the most valuable type-strain genomes for metagenomic binning, comparative biology and taxonomic classification.</title>
        <authorList>
            <person name="Goeker M."/>
        </authorList>
    </citation>
    <scope>NUCLEOTIDE SEQUENCE [LARGE SCALE GENOMIC DNA]</scope>
    <source>
        <strain evidence="1 2">DSM 25623</strain>
    </source>
</reference>
<gene>
    <name evidence="1" type="ORF">EDC50_3186</name>
</gene>